<dbReference type="Pfam" id="PF11209">
    <property type="entry name" value="LmeA"/>
    <property type="match status" value="1"/>
</dbReference>
<name>A0A6J4JUL6_9CYAN</name>
<dbReference type="AlphaFoldDB" id="A0A6J4JUL6"/>
<dbReference type="InterPro" id="IPR021373">
    <property type="entry name" value="DUF2993"/>
</dbReference>
<dbReference type="EMBL" id="CADCTM010000707">
    <property type="protein sequence ID" value="CAA9287675.1"/>
    <property type="molecule type" value="Genomic_DNA"/>
</dbReference>
<proteinExistence type="predicted"/>
<evidence type="ECO:0000313" key="1">
    <source>
        <dbReference type="EMBL" id="CAA9287675.1"/>
    </source>
</evidence>
<sequence>MFGYPARKLLNLEDNPHTSKNVESVFLFEGVMDVESQKALNTRTSRIISTVLSPALRLWLRSQVERVEALEFKITGGDRQILTGNIPAVSVAASHAIYQGLHLGEIQLEGTGIRVNLGQVIKGKPLHLLEPVPVTGQLILSERDLQASLQSPLLATALSEFLETLLTSSDKDLKNQPIRFSWQKITIDTDLLTLSGTFQAMPITIRAGLQLASPHELLLNPFQIQMSSHLEPKNFDGFEVDLGSEVDLQEITLTPGQLLCRGRLMVLP</sequence>
<evidence type="ECO:0008006" key="2">
    <source>
        <dbReference type="Google" id="ProtNLM"/>
    </source>
</evidence>
<gene>
    <name evidence="1" type="ORF">AVDCRST_MAG92-4049</name>
</gene>
<reference evidence="1" key="1">
    <citation type="submission" date="2020-02" db="EMBL/GenBank/DDBJ databases">
        <authorList>
            <person name="Meier V. D."/>
        </authorList>
    </citation>
    <scope>NUCLEOTIDE SEQUENCE</scope>
    <source>
        <strain evidence="1">AVDCRST_MAG92</strain>
    </source>
</reference>
<protein>
    <recommendedName>
        <fullName evidence="2">DUF2993 domain-containing protein</fullName>
    </recommendedName>
</protein>
<organism evidence="1">
    <name type="scientific">uncultured Coleofasciculus sp</name>
    <dbReference type="NCBI Taxonomy" id="1267456"/>
    <lineage>
        <taxon>Bacteria</taxon>
        <taxon>Bacillati</taxon>
        <taxon>Cyanobacteriota</taxon>
        <taxon>Cyanophyceae</taxon>
        <taxon>Coleofasciculales</taxon>
        <taxon>Coleofasciculaceae</taxon>
        <taxon>Coleofasciculus</taxon>
        <taxon>environmental samples</taxon>
    </lineage>
</organism>
<accession>A0A6J4JUL6</accession>